<accession>A0AAD4Q018</accession>
<dbReference type="InterPro" id="IPR036388">
    <property type="entry name" value="WH-like_DNA-bd_sf"/>
</dbReference>
<dbReference type="EMBL" id="JAJTJA010000007">
    <property type="protein sequence ID" value="KAH8696561.1"/>
    <property type="molecule type" value="Genomic_DNA"/>
</dbReference>
<dbReference type="GeneID" id="70248648"/>
<dbReference type="Proteomes" id="UP001201262">
    <property type="component" value="Unassembled WGS sequence"/>
</dbReference>
<dbReference type="SUPFAM" id="SSF53335">
    <property type="entry name" value="S-adenosyl-L-methionine-dependent methyltransferases"/>
    <property type="match status" value="1"/>
</dbReference>
<reference evidence="1" key="1">
    <citation type="submission" date="2021-12" db="EMBL/GenBank/DDBJ databases">
        <title>Convergent genome expansion in fungi linked to evolution of root-endophyte symbiosis.</title>
        <authorList>
            <consortium name="DOE Joint Genome Institute"/>
            <person name="Ke Y.-H."/>
            <person name="Bonito G."/>
            <person name="Liao H.-L."/>
            <person name="Looney B."/>
            <person name="Rojas-Flechas A."/>
            <person name="Nash J."/>
            <person name="Hameed K."/>
            <person name="Schadt C."/>
            <person name="Martin F."/>
            <person name="Crous P.W."/>
            <person name="Miettinen O."/>
            <person name="Magnuson J.K."/>
            <person name="Labbe J."/>
            <person name="Jacobson D."/>
            <person name="Doktycz M.J."/>
            <person name="Veneault-Fourrey C."/>
            <person name="Kuo A."/>
            <person name="Mondo S."/>
            <person name="Calhoun S."/>
            <person name="Riley R."/>
            <person name="Ohm R."/>
            <person name="LaButti K."/>
            <person name="Andreopoulos B."/>
            <person name="Pangilinan J."/>
            <person name="Nolan M."/>
            <person name="Tritt A."/>
            <person name="Clum A."/>
            <person name="Lipzen A."/>
            <person name="Daum C."/>
            <person name="Barry K."/>
            <person name="Grigoriev I.V."/>
            <person name="Vilgalys R."/>
        </authorList>
    </citation>
    <scope>NUCLEOTIDE SEQUENCE</scope>
    <source>
        <strain evidence="1">PMI_201</strain>
    </source>
</reference>
<dbReference type="AlphaFoldDB" id="A0AAD4Q018"/>
<dbReference type="SUPFAM" id="SSF46785">
    <property type="entry name" value="Winged helix' DNA-binding domain"/>
    <property type="match status" value="1"/>
</dbReference>
<evidence type="ECO:0000313" key="1">
    <source>
        <dbReference type="EMBL" id="KAH8696561.1"/>
    </source>
</evidence>
<dbReference type="PANTHER" id="PTHR43712:SF5">
    <property type="entry name" value="O-METHYLTRANSFERASE ASQN-RELATED"/>
    <property type="match status" value="1"/>
</dbReference>
<keyword evidence="2" id="KW-1185">Reference proteome</keyword>
<dbReference type="PANTHER" id="PTHR43712">
    <property type="entry name" value="PUTATIVE (AFU_ORTHOLOGUE AFUA_4G14580)-RELATED"/>
    <property type="match status" value="1"/>
</dbReference>
<organism evidence="1 2">
    <name type="scientific">Talaromyces proteolyticus</name>
    <dbReference type="NCBI Taxonomy" id="1131652"/>
    <lineage>
        <taxon>Eukaryota</taxon>
        <taxon>Fungi</taxon>
        <taxon>Dikarya</taxon>
        <taxon>Ascomycota</taxon>
        <taxon>Pezizomycotina</taxon>
        <taxon>Eurotiomycetes</taxon>
        <taxon>Eurotiomycetidae</taxon>
        <taxon>Eurotiales</taxon>
        <taxon>Trichocomaceae</taxon>
        <taxon>Talaromyces</taxon>
        <taxon>Talaromyces sect. Bacilispori</taxon>
    </lineage>
</organism>
<sequence length="385" mass="43567">MPSLVFLAEELLAQARRIEEALEQSKISHTSFEKDTLELLPDDIQMLRWDLVDTSHTFRQLLRGARLSGLDIAYSWTEQLIQRIVWRYKLASVGPINSCATYDEISETSGLGRSAVLRTIRAAMTLNIFDESESGKVCHTAISRLLATDEGYYHSVGLQLEDIGPASLKLIEAWEKFGEDSGEPNQNAFSLNNDGRSLFTLLAEEPERAHRFDAAMKYAVEAEDFNFSQIMKAFDRSTLDKSGSGQISQALGRKIQNLSLTVQELPHVVEQGRKKLPSEFNGRISFEAQNFMDPQQSERAPDAYLISRLEVLIWDSVLGDSPVKKLSGKFNLRQDFIMATISNGKDRSVEQFRRVLELSDERFVTESIQRPEGCKLSMIEISWNC</sequence>
<comment type="caution">
    <text evidence="1">The sequence shown here is derived from an EMBL/GenBank/DDBJ whole genome shotgun (WGS) entry which is preliminary data.</text>
</comment>
<gene>
    <name evidence="1" type="ORF">BGW36DRAFT_398082</name>
</gene>
<evidence type="ECO:0000313" key="2">
    <source>
        <dbReference type="Proteomes" id="UP001201262"/>
    </source>
</evidence>
<dbReference type="RefSeq" id="XP_046071497.1">
    <property type="nucleotide sequence ID" value="XM_046218361.1"/>
</dbReference>
<dbReference type="Gene3D" id="3.40.50.150">
    <property type="entry name" value="Vaccinia Virus protein VP39"/>
    <property type="match status" value="1"/>
</dbReference>
<dbReference type="Gene3D" id="1.10.10.10">
    <property type="entry name" value="Winged helix-like DNA-binding domain superfamily/Winged helix DNA-binding domain"/>
    <property type="match status" value="1"/>
</dbReference>
<dbReference type="InterPro" id="IPR036390">
    <property type="entry name" value="WH_DNA-bd_sf"/>
</dbReference>
<proteinExistence type="predicted"/>
<name>A0AAD4Q018_9EURO</name>
<dbReference type="InterPro" id="IPR029063">
    <property type="entry name" value="SAM-dependent_MTases_sf"/>
</dbReference>
<protein>
    <submittedName>
        <fullName evidence="1">Uncharacterized protein</fullName>
    </submittedName>
</protein>